<dbReference type="InterPro" id="IPR011032">
    <property type="entry name" value="GroES-like_sf"/>
</dbReference>
<dbReference type="SMART" id="SM00827">
    <property type="entry name" value="PKS_AT"/>
    <property type="match status" value="1"/>
</dbReference>
<feature type="region of interest" description="Disordered" evidence="10">
    <location>
        <begin position="2874"/>
        <end position="2909"/>
    </location>
</feature>
<evidence type="ECO:0000259" key="11">
    <source>
        <dbReference type="PROSITE" id="PS50075"/>
    </source>
</evidence>
<feature type="active site" description="Proton acceptor; for dehydratase activity" evidence="9">
    <location>
        <position position="1669"/>
    </location>
</feature>
<keyword evidence="1" id="KW-0596">Phosphopantetheine</keyword>
<protein>
    <submittedName>
        <fullName evidence="14">Type I polyketide synthase</fullName>
    </submittedName>
</protein>
<dbReference type="InterPro" id="IPR040097">
    <property type="entry name" value="FAAL/FAAC"/>
</dbReference>
<dbReference type="InterPro" id="IPR020845">
    <property type="entry name" value="AMP-binding_CS"/>
</dbReference>
<dbReference type="InterPro" id="IPR020807">
    <property type="entry name" value="PKS_DH"/>
</dbReference>
<dbReference type="SUPFAM" id="SSF52151">
    <property type="entry name" value="FabD/lysophospholipase-like"/>
    <property type="match status" value="1"/>
</dbReference>
<dbReference type="InterPro" id="IPR014043">
    <property type="entry name" value="Acyl_transferase_dom"/>
</dbReference>
<feature type="domain" description="Carrier" evidence="11">
    <location>
        <begin position="2793"/>
        <end position="2867"/>
    </location>
</feature>
<dbReference type="Pfam" id="PF14765">
    <property type="entry name" value="PS-DH"/>
    <property type="match status" value="1"/>
</dbReference>
<dbReference type="InterPro" id="IPR020841">
    <property type="entry name" value="PKS_Beta-ketoAc_synthase_dom"/>
</dbReference>
<dbReference type="SMART" id="SM00826">
    <property type="entry name" value="PKS_DH"/>
    <property type="match status" value="1"/>
</dbReference>
<dbReference type="PROSITE" id="PS52019">
    <property type="entry name" value="PKS_MFAS_DH"/>
    <property type="match status" value="1"/>
</dbReference>
<dbReference type="Proteomes" id="UP000274694">
    <property type="component" value="Unassembled WGS sequence"/>
</dbReference>
<dbReference type="InterPro" id="IPR050091">
    <property type="entry name" value="PKS_NRPS_Biosynth_Enz"/>
</dbReference>
<dbReference type="Gene3D" id="3.30.300.30">
    <property type="match status" value="1"/>
</dbReference>
<dbReference type="InterPro" id="IPR018201">
    <property type="entry name" value="Ketoacyl_synth_AS"/>
</dbReference>
<dbReference type="InterPro" id="IPR036291">
    <property type="entry name" value="NAD(P)-bd_dom_sf"/>
</dbReference>
<dbReference type="InterPro" id="IPR013149">
    <property type="entry name" value="ADH-like_C"/>
</dbReference>
<dbReference type="PANTHER" id="PTHR43775">
    <property type="entry name" value="FATTY ACID SYNTHASE"/>
    <property type="match status" value="1"/>
</dbReference>
<dbReference type="Gene3D" id="1.10.1200.10">
    <property type="entry name" value="ACP-like"/>
    <property type="match status" value="2"/>
</dbReference>
<dbReference type="InterPro" id="IPR009081">
    <property type="entry name" value="PP-bd_ACP"/>
</dbReference>
<feature type="region of interest" description="Disordered" evidence="10">
    <location>
        <begin position="688"/>
        <end position="718"/>
    </location>
</feature>
<dbReference type="InterPro" id="IPR014031">
    <property type="entry name" value="Ketoacyl_synth_C"/>
</dbReference>
<dbReference type="SMART" id="SM00823">
    <property type="entry name" value="PKS_PP"/>
    <property type="match status" value="2"/>
</dbReference>
<evidence type="ECO:0000259" key="12">
    <source>
        <dbReference type="PROSITE" id="PS52004"/>
    </source>
</evidence>
<dbReference type="Gene3D" id="3.90.180.10">
    <property type="entry name" value="Medium-chain alcohol dehydrogenases, catalytic domain"/>
    <property type="match status" value="1"/>
</dbReference>
<accession>A0ABX9Y4B8</accession>
<dbReference type="Pfam" id="PF00109">
    <property type="entry name" value="ketoacyl-synt"/>
    <property type="match status" value="1"/>
</dbReference>
<dbReference type="Pfam" id="PF00698">
    <property type="entry name" value="Acyl_transf_1"/>
    <property type="match status" value="1"/>
</dbReference>
<evidence type="ECO:0000256" key="3">
    <source>
        <dbReference type="ARBA" id="ARBA00022679"/>
    </source>
</evidence>
<dbReference type="Gene3D" id="3.40.50.12780">
    <property type="entry name" value="N-terminal domain of ligase-like"/>
    <property type="match status" value="1"/>
</dbReference>
<dbReference type="InterPro" id="IPR020806">
    <property type="entry name" value="PKS_PP-bd"/>
</dbReference>
<evidence type="ECO:0000256" key="6">
    <source>
        <dbReference type="ARBA" id="ARBA00023098"/>
    </source>
</evidence>
<dbReference type="InterPro" id="IPR013154">
    <property type="entry name" value="ADH-like_N"/>
</dbReference>
<dbReference type="CDD" id="cd00833">
    <property type="entry name" value="PKS"/>
    <property type="match status" value="1"/>
</dbReference>
<keyword evidence="15" id="KW-1185">Reference proteome</keyword>
<dbReference type="Gene3D" id="3.30.70.3290">
    <property type="match status" value="1"/>
</dbReference>
<dbReference type="InterPro" id="IPR020843">
    <property type="entry name" value="ER"/>
</dbReference>
<evidence type="ECO:0000256" key="1">
    <source>
        <dbReference type="ARBA" id="ARBA00022450"/>
    </source>
</evidence>
<dbReference type="InterPro" id="IPR016035">
    <property type="entry name" value="Acyl_Trfase/lysoPLipase"/>
</dbReference>
<dbReference type="Pfam" id="PF00107">
    <property type="entry name" value="ADH_zinc_N"/>
    <property type="match status" value="1"/>
</dbReference>
<dbReference type="SMART" id="SM00822">
    <property type="entry name" value="PKS_KR"/>
    <property type="match status" value="1"/>
</dbReference>
<dbReference type="InterPro" id="IPR001227">
    <property type="entry name" value="Ac_transferase_dom_sf"/>
</dbReference>
<dbReference type="PANTHER" id="PTHR43775:SF37">
    <property type="entry name" value="SI:DKEY-61P9.11"/>
    <property type="match status" value="1"/>
</dbReference>
<evidence type="ECO:0000313" key="15">
    <source>
        <dbReference type="Proteomes" id="UP000274694"/>
    </source>
</evidence>
<dbReference type="InterPro" id="IPR042099">
    <property type="entry name" value="ANL_N_sf"/>
</dbReference>
<dbReference type="Pfam" id="PF00550">
    <property type="entry name" value="PP-binding"/>
    <property type="match status" value="2"/>
</dbReference>
<keyword evidence="3" id="KW-0808">Transferase</keyword>
<keyword evidence="5" id="KW-0521">NADP</keyword>
<dbReference type="Pfam" id="PF21089">
    <property type="entry name" value="PKS_DH_N"/>
    <property type="match status" value="1"/>
</dbReference>
<dbReference type="PROSITE" id="PS52004">
    <property type="entry name" value="KS3_2"/>
    <property type="match status" value="1"/>
</dbReference>
<dbReference type="Pfam" id="PF16197">
    <property type="entry name" value="KAsynt_C_assoc"/>
    <property type="match status" value="1"/>
</dbReference>
<dbReference type="Pfam" id="PF08240">
    <property type="entry name" value="ADH_N"/>
    <property type="match status" value="1"/>
</dbReference>
<dbReference type="InterPro" id="IPR045851">
    <property type="entry name" value="AMP-bd_C_sf"/>
</dbReference>
<feature type="domain" description="Carrier" evidence="11">
    <location>
        <begin position="610"/>
        <end position="687"/>
    </location>
</feature>
<dbReference type="SUPFAM" id="SSF47336">
    <property type="entry name" value="ACP-like"/>
    <property type="match status" value="2"/>
</dbReference>
<organism evidence="14 15">
    <name type="scientific">Micromonospora chalcea</name>
    <dbReference type="NCBI Taxonomy" id="1874"/>
    <lineage>
        <taxon>Bacteria</taxon>
        <taxon>Bacillati</taxon>
        <taxon>Actinomycetota</taxon>
        <taxon>Actinomycetes</taxon>
        <taxon>Micromonosporales</taxon>
        <taxon>Micromonosporaceae</taxon>
        <taxon>Micromonospora</taxon>
    </lineage>
</organism>
<dbReference type="Gene3D" id="3.40.47.10">
    <property type="match status" value="1"/>
</dbReference>
<feature type="compositionally biased region" description="Low complexity" evidence="10">
    <location>
        <begin position="2881"/>
        <end position="2900"/>
    </location>
</feature>
<dbReference type="InterPro" id="IPR025110">
    <property type="entry name" value="AMP-bd_C"/>
</dbReference>
<comment type="caution">
    <text evidence="14">The sequence shown here is derived from an EMBL/GenBank/DDBJ whole genome shotgun (WGS) entry which is preliminary data.</text>
</comment>
<sequence>MRQSAGSAARAGQPPKPGTLVDRFRAVLLDRPDGVTYRFLADGENDEVAISNADMDRRARAIAATLRERVNEGERALIVCPPGLDYLAAFLGCLYARVIAVPVYPPNPVLLKRTLPRLIGVIQDARPAVVLAPAEITAMAGQITALAPALGSLVWQAVDRIDPAVADGWREPGLGGDDVAFLQYTSGSTGRPKGVVLSHANLLANLEVTNQRFITDVETTRLVSWLPPYHDMGLIGAMLQPLYAGFPATFMSPTSFLKRPLRWLQAISTYRATLSGSPNFGYELCLAKTTADERAALDLSSWRLAFSGAEPVRAETIDRFVAAFGPSGFRREAFYPCYGLAEAALFVAGGLAGTEPAVRRVRAADLADNRAVEAGPDEESRTLVSCGTAAAGHELVIVDPATCERLPAGRVGEIWFGGGSVAQGYWGRPQESEETFRARLAGSGDGPFLRTGDLGFLTDDGELFVTGRHKDLIIIAGRNHYPSDIEVTVEQSDPTLRPGCGVACSVEVDGEERLVVIQEVGGSRARLDAERVVTAIRGAVAQEHGLQVHDVVLIKQGSIPKTSSGKLQRRAARQSFLTGDLTVLARWSAADPEHVTGGAGSTPAPPAAAPGRAEVEQRLVAELAARLGISPQAVDPTRPVATYGLQSVEMVGLVGELETWLGRTLSATLIWEYPTIEALAAHLGDPAVGSEPAAPVEPTAPADPAATTATGAEATAGHADATDEAVAVIGIGCRLPGGVDGPESFWRLLTEGRDAVREVPADRWDADELHTDDATTPGRTTTRWGGFLDRIDQFDPHFFGIAAHEAARMDPQQRLLAEVTWEALEDAGLAADDLAGSPTGVFIGIATSDYAQLTLADLDRVDAYTGTGNAFSIAANRLSYLFDLRGPSIAVDTACSSSLVAVHQAVTSLSRGDCTLAVAGGVNVVLSPALAINFSKAGAMAGDGRCKTFDARADGYVRAEGAGVVILKPLSRALADQDPIYGVILGGAVNQDGRTNGLMAPNPHAQEAVLRSAYERAGVAPEQVGYVEAHGTGTLLGDPIEAKALAAVVCADRDPARPLLIGSVKSNLGHLEAAAGIAGLIKAALVLRHRQIPPSLHYRQPNPHIPFAQLALQVADTGQPWPDGYARAVAGVSSFGFGGTNAHLVLAEPPRSDRHASSETAAAPGHLRLNGSAPAGGAPADPARLLTISARTPEALGELARRYAAKLAPPGEGADLAAVCAAAAVRRTHHEHRLACVGDSPEQVRDALVAYAAGTERPGLSWGARRVSRRPKPVFVFSGQGPRWWPITEDLLAEPAFRDTFAQCDRALRQYVDFSLLDLVTGRGDASLLDDPAVAQPALTAVQIALAALWRSWGVEPAAVVGHSVGEVAAAQVAGALGIADAMRVARQRGRVIRAAIGNGRMAVLGLPLDRTEQLLAERRPGAVSVAAANGPESTVLSGDGAALAALAETLTAEGTFCRLLESVDYASHSPQMEPLRAELGALLDGLTPGPAAVPMLSTVTAGPIDGAALDAAYWADNLRRPVLFDTAVTRLVDAGHDVFVEISPHPMLGGPVTERIARQQRDGVVVASLRRDEPSRATVLGELGRLWTAGCPVDWRRMYGPVVPMAALPAYPWQRERHWITDEYPRTRRTAHRGHPVLETYVRSAAEPGGHHFGVRLDLAGFGYLRDHVVEDSPVLPASLLLDAALAATRRLLDDPAAVVERIELTRVTLVEELAEADTVQLVLLPETATGGTLRIYSRGPDDAWNEVAHGRYGAAEQFPAGAVEPLTTVRSRCGEQRDSAEHYARLARSGLRYGPAFQGVAALWQGEREAVAELRDPAELTGAREPYLVHPALLDSCLQVLAAAMTGADAGTYLPVGVERFALAAGPGVPRWAHATVGGAATDGPEIDGARVVLYDAAGDPVGEIAGVRLRRLAGSGPADPVGEALLDLAWQEATDGAQTPETGGWWLLLAGADPVGGDLRAALSGRGVDTVTVAPGDAYRQVAPDRYEVDPARRADFVTLLTDLRAARPEPCAGVLHAWSLDARLTEQSPADLPDTPLDRLELLGPVAVTHLVRALTEVGGRSPRLVLATRGAQVVAADAGAPDPAQGGLWGLARVVALEHAELRPTIVDLDPADGRHGVPGLVDELLHRPGGEQVALRGGRRYVPRLVPWRAPTATPARPHPFDRSAADGNYRLLSVQGHLGSLTPVLSARVPPGPGQVQIEVAAAGLNFNDVLKAMEICPGVPPGIVPLGGECAGRVTALGAGVTGLSVGDAVMAVAPSSMAAYTTTRAELVAPVPGGLTVEQAAALPIAFLTVVYGLEYLAHLGEGDTLLIHSATGGVGLAALQVARRNGAEVLATAGSEEKRELLRRLGVKHVMDSRSLRFADEVLALTDGRGVDVVLNSLTGEALTRSLGLLAPNGRFVEIGKQDIYANSHLGLRALRHNRSFLAVDLERAFAERPKLIARLFAEVLRGFDSGEFTALPVTTYDYADAAAAFGLMAQARHTGKIVLRPGGHEVAAVPPGEVPVRPAATYLITGGLGALGLETARWLAGRGARHLALLGRSRPSAYAGQVLDELRGQGVDVQVRQADIARHEDVTAVLADLDRTMPPLAGVVHAAGVLDDGLMLQLDRARFRAVAAPKVDGAWHLHRATLDRDLDFFVLYSSAAALLGSPGQANYAAANAFLDTLAQRRRAQGRAALSVNWGPWSGSGLAARPDRGGQLAGQGIVGIDPRDGIEALDRLVRTPAAQVAVLPLDLDRLRTAAAGGLVPALLADLVAVDTPRTAEGRARSGEVRRRLLTVEPGRRRRALLTGHVAGEVARVLKVDADRVDVTSPLANMGFDSLMSLELRKRLETSLDVELSATLAWRFPTIDALVPHLAERMDVALEAGPDADVSPAGTGPATAPGATPAAGTDDPATDLEQLSDDDVEALLLAKLNQIEEGRQG</sequence>
<dbReference type="Pfam" id="PF23024">
    <property type="entry name" value="AMP-dom_DIP2-like"/>
    <property type="match status" value="1"/>
</dbReference>
<gene>
    <name evidence="14" type="ORF">DLJ60_20590</name>
</gene>
<keyword evidence="4" id="KW-0276">Fatty acid metabolism</keyword>
<dbReference type="SUPFAM" id="SSF53901">
    <property type="entry name" value="Thiolase-like"/>
    <property type="match status" value="1"/>
</dbReference>
<feature type="region of interest" description="N-terminal hotdog fold" evidence="9">
    <location>
        <begin position="1636"/>
        <end position="1761"/>
    </location>
</feature>
<dbReference type="CDD" id="cd05195">
    <property type="entry name" value="enoyl_red"/>
    <property type="match status" value="1"/>
</dbReference>
<dbReference type="PROSITE" id="PS00455">
    <property type="entry name" value="AMP_BINDING"/>
    <property type="match status" value="1"/>
</dbReference>
<feature type="domain" description="PKS/mFAS DH" evidence="13">
    <location>
        <begin position="1636"/>
        <end position="1921"/>
    </location>
</feature>
<proteinExistence type="predicted"/>
<dbReference type="CDD" id="cd08955">
    <property type="entry name" value="KR_2_FAS_SDR_x"/>
    <property type="match status" value="1"/>
</dbReference>
<dbReference type="InterPro" id="IPR049552">
    <property type="entry name" value="PKS_DH_N"/>
</dbReference>
<evidence type="ECO:0000256" key="8">
    <source>
        <dbReference type="ARBA" id="ARBA00023315"/>
    </source>
</evidence>
<dbReference type="InterPro" id="IPR049551">
    <property type="entry name" value="PKS_DH_C"/>
</dbReference>
<evidence type="ECO:0000313" key="14">
    <source>
        <dbReference type="EMBL" id="RQW90534.1"/>
    </source>
</evidence>
<dbReference type="Pfam" id="PF00501">
    <property type="entry name" value="AMP-binding"/>
    <property type="match status" value="1"/>
</dbReference>
<dbReference type="InterPro" id="IPR016036">
    <property type="entry name" value="Malonyl_transacylase_ACP-bd"/>
</dbReference>
<dbReference type="EMBL" id="QGTA01000220">
    <property type="protein sequence ID" value="RQW90534.1"/>
    <property type="molecule type" value="Genomic_DNA"/>
</dbReference>
<evidence type="ECO:0000256" key="7">
    <source>
        <dbReference type="ARBA" id="ARBA00023268"/>
    </source>
</evidence>
<evidence type="ECO:0000256" key="2">
    <source>
        <dbReference type="ARBA" id="ARBA00022553"/>
    </source>
</evidence>
<dbReference type="CDD" id="cd05931">
    <property type="entry name" value="FAAL"/>
    <property type="match status" value="1"/>
</dbReference>
<keyword evidence="6" id="KW-0443">Lipid metabolism</keyword>
<evidence type="ECO:0000256" key="9">
    <source>
        <dbReference type="PROSITE-ProRule" id="PRU01363"/>
    </source>
</evidence>
<dbReference type="InterPro" id="IPR016039">
    <property type="entry name" value="Thiolase-like"/>
</dbReference>
<dbReference type="InterPro" id="IPR032821">
    <property type="entry name" value="PKS_assoc"/>
</dbReference>
<dbReference type="SMART" id="SM01294">
    <property type="entry name" value="PKS_PP_betabranch"/>
    <property type="match status" value="1"/>
</dbReference>
<feature type="active site" description="Proton donor; for dehydratase activity" evidence="9">
    <location>
        <position position="1837"/>
    </location>
</feature>
<dbReference type="SUPFAM" id="SSF55048">
    <property type="entry name" value="Probable ACP-binding domain of malonyl-CoA ACP transacylase"/>
    <property type="match status" value="1"/>
</dbReference>
<feature type="domain" description="Ketosynthase family 3 (KS3)" evidence="12">
    <location>
        <begin position="723"/>
        <end position="1148"/>
    </location>
</feature>
<dbReference type="SMART" id="SM00829">
    <property type="entry name" value="PKS_ER"/>
    <property type="match status" value="1"/>
</dbReference>
<evidence type="ECO:0000256" key="5">
    <source>
        <dbReference type="ARBA" id="ARBA00022857"/>
    </source>
</evidence>
<dbReference type="InterPro" id="IPR057326">
    <property type="entry name" value="KR_dom"/>
</dbReference>
<dbReference type="Gene3D" id="3.40.366.10">
    <property type="entry name" value="Malonyl-Coenzyme A Acyl Carrier Protein, domain 2"/>
    <property type="match status" value="1"/>
</dbReference>
<evidence type="ECO:0000256" key="10">
    <source>
        <dbReference type="SAM" id="MobiDB-lite"/>
    </source>
</evidence>
<dbReference type="SMART" id="SM00825">
    <property type="entry name" value="PKS_KS"/>
    <property type="match status" value="1"/>
</dbReference>
<dbReference type="Gene3D" id="3.10.129.110">
    <property type="entry name" value="Polyketide synthase dehydratase"/>
    <property type="match status" value="1"/>
</dbReference>
<dbReference type="Pfam" id="PF08659">
    <property type="entry name" value="KR"/>
    <property type="match status" value="1"/>
</dbReference>
<dbReference type="InterPro" id="IPR049900">
    <property type="entry name" value="PKS_mFAS_DH"/>
</dbReference>
<dbReference type="SUPFAM" id="SSF51735">
    <property type="entry name" value="NAD(P)-binding Rossmann-fold domains"/>
    <property type="match status" value="3"/>
</dbReference>
<dbReference type="SUPFAM" id="SSF56801">
    <property type="entry name" value="Acetyl-CoA synthetase-like"/>
    <property type="match status" value="1"/>
</dbReference>
<feature type="compositionally biased region" description="Low complexity" evidence="10">
    <location>
        <begin position="691"/>
        <end position="718"/>
    </location>
</feature>
<dbReference type="SUPFAM" id="SSF50129">
    <property type="entry name" value="GroES-like"/>
    <property type="match status" value="1"/>
</dbReference>
<keyword evidence="7" id="KW-0511">Multifunctional enzyme</keyword>
<dbReference type="InterPro" id="IPR000873">
    <property type="entry name" value="AMP-dep_synth/lig_dom"/>
</dbReference>
<dbReference type="Pfam" id="PF02801">
    <property type="entry name" value="Ketoacyl-synt_C"/>
    <property type="match status" value="1"/>
</dbReference>
<evidence type="ECO:0000259" key="13">
    <source>
        <dbReference type="PROSITE" id="PS52019"/>
    </source>
</evidence>
<dbReference type="InterPro" id="IPR013968">
    <property type="entry name" value="PKS_KR"/>
</dbReference>
<dbReference type="Gene3D" id="3.40.50.720">
    <property type="entry name" value="NAD(P)-binding Rossmann-like Domain"/>
    <property type="match status" value="3"/>
</dbReference>
<dbReference type="InterPro" id="IPR036736">
    <property type="entry name" value="ACP-like_sf"/>
</dbReference>
<dbReference type="PROSITE" id="PS00606">
    <property type="entry name" value="KS3_1"/>
    <property type="match status" value="1"/>
</dbReference>
<keyword evidence="8" id="KW-0012">Acyltransferase</keyword>
<name>A0ABX9Y4B8_MICCH</name>
<feature type="region of interest" description="C-terminal hotdog fold" evidence="9">
    <location>
        <begin position="1776"/>
        <end position="1921"/>
    </location>
</feature>
<dbReference type="InterPro" id="IPR014030">
    <property type="entry name" value="Ketoacyl_synth_N"/>
</dbReference>
<dbReference type="InterPro" id="IPR042104">
    <property type="entry name" value="PKS_dehydratase_sf"/>
</dbReference>
<dbReference type="PROSITE" id="PS50075">
    <property type="entry name" value="CARRIER"/>
    <property type="match status" value="2"/>
</dbReference>
<keyword evidence="2" id="KW-0597">Phosphoprotein</keyword>
<evidence type="ECO:0000256" key="4">
    <source>
        <dbReference type="ARBA" id="ARBA00022832"/>
    </source>
</evidence>
<reference evidence="14 15" key="1">
    <citation type="submission" date="2018-05" db="EMBL/GenBank/DDBJ databases">
        <title>Micromonospora from Atacama Desert.</title>
        <authorList>
            <person name="Carro L."/>
            <person name="Goodfellow M."/>
            <person name="Klenk H.-P."/>
        </authorList>
    </citation>
    <scope>NUCLEOTIDE SEQUENCE [LARGE SCALE GENOMIC DNA]</scope>
    <source>
        <strain evidence="14 15">LB41</strain>
    </source>
</reference>